<feature type="transmembrane region" description="Helical" evidence="2">
    <location>
        <begin position="6"/>
        <end position="28"/>
    </location>
</feature>
<evidence type="ECO:0000256" key="1">
    <source>
        <dbReference type="SAM" id="Coils"/>
    </source>
</evidence>
<keyword evidence="2" id="KW-0472">Membrane</keyword>
<protein>
    <submittedName>
        <fullName evidence="3">Uncharacterized protein</fullName>
    </submittedName>
</protein>
<proteinExistence type="predicted"/>
<evidence type="ECO:0000313" key="4">
    <source>
        <dbReference type="Proteomes" id="UP000028582"/>
    </source>
</evidence>
<sequence length="213" mass="23989">MLTDLQIVAIAVTGVTLVLLIMAARVLLPKKTDEVDESLQAMINGFDFALPEEVEQYRKGKEEHPEDTDKCFQLLFRRAVADIPLIRKIQSESSGIQRLKKNDILKDGSFLSYKLAEEMINEEINDVRREAEELKPGEGWPDKIFPQAVQFMNQIAEQQMAAQRKAAEAQMKAMQAARAKAMAQAEAAETAVKNIEAQVAAKESEEETLRKRK</sequence>
<dbReference type="OrthoDB" id="73168at2759"/>
<keyword evidence="2" id="KW-1133">Transmembrane helix</keyword>
<accession>A0A080Z5E4</accession>
<name>A0A080Z5E4_PHYNI</name>
<dbReference type="EMBL" id="ANJA01003705">
    <property type="protein sequence ID" value="ETO61855.1"/>
    <property type="molecule type" value="Genomic_DNA"/>
</dbReference>
<dbReference type="GO" id="GO:0031207">
    <property type="term" value="C:Sec62/Sec63 complex"/>
    <property type="evidence" value="ECO:0007669"/>
    <property type="project" value="InterPro"/>
</dbReference>
<gene>
    <name evidence="3" type="ORF">F444_20185</name>
</gene>
<dbReference type="AlphaFoldDB" id="A0A080Z5E4"/>
<comment type="caution">
    <text evidence="3">The sequence shown here is derived from an EMBL/GenBank/DDBJ whole genome shotgun (WGS) entry which is preliminary data.</text>
</comment>
<organism evidence="3 4">
    <name type="scientific">Phytophthora nicotianae P1976</name>
    <dbReference type="NCBI Taxonomy" id="1317066"/>
    <lineage>
        <taxon>Eukaryota</taxon>
        <taxon>Sar</taxon>
        <taxon>Stramenopiles</taxon>
        <taxon>Oomycota</taxon>
        <taxon>Peronosporomycetes</taxon>
        <taxon>Peronosporales</taxon>
        <taxon>Peronosporaceae</taxon>
        <taxon>Phytophthora</taxon>
    </lineage>
</organism>
<keyword evidence="2" id="KW-0812">Transmembrane</keyword>
<dbReference type="InterPro" id="IPR018624">
    <property type="entry name" value="Sec66"/>
</dbReference>
<feature type="coiled-coil region" evidence="1">
    <location>
        <begin position="113"/>
        <end position="212"/>
    </location>
</feature>
<evidence type="ECO:0000256" key="2">
    <source>
        <dbReference type="SAM" id="Phobius"/>
    </source>
</evidence>
<dbReference type="GO" id="GO:0031204">
    <property type="term" value="P:post-translational protein targeting to membrane, translocation"/>
    <property type="evidence" value="ECO:0007669"/>
    <property type="project" value="InterPro"/>
</dbReference>
<keyword evidence="1" id="KW-0175">Coiled coil</keyword>
<dbReference type="Pfam" id="PF09802">
    <property type="entry name" value="Sec66"/>
    <property type="match status" value="1"/>
</dbReference>
<reference evidence="3 4" key="1">
    <citation type="submission" date="2013-11" db="EMBL/GenBank/DDBJ databases">
        <title>The Genome Sequence of Phytophthora parasitica P1976.</title>
        <authorList>
            <consortium name="The Broad Institute Genomics Platform"/>
            <person name="Russ C."/>
            <person name="Tyler B."/>
            <person name="Panabieres F."/>
            <person name="Shan W."/>
            <person name="Tripathy S."/>
            <person name="Grunwald N."/>
            <person name="Machado M."/>
            <person name="Johnson C.S."/>
            <person name="Walker B."/>
            <person name="Young S."/>
            <person name="Zeng Q."/>
            <person name="Gargeya S."/>
            <person name="Fitzgerald M."/>
            <person name="Haas B."/>
            <person name="Abouelleil A."/>
            <person name="Allen A.W."/>
            <person name="Alvarado L."/>
            <person name="Arachchi H.M."/>
            <person name="Berlin A.M."/>
            <person name="Chapman S.B."/>
            <person name="Gainer-Dewar J."/>
            <person name="Goldberg J."/>
            <person name="Griggs A."/>
            <person name="Gujja S."/>
            <person name="Hansen M."/>
            <person name="Howarth C."/>
            <person name="Imamovic A."/>
            <person name="Ireland A."/>
            <person name="Larimer J."/>
            <person name="McCowan C."/>
            <person name="Murphy C."/>
            <person name="Pearson M."/>
            <person name="Poon T.W."/>
            <person name="Priest M."/>
            <person name="Roberts A."/>
            <person name="Saif S."/>
            <person name="Shea T."/>
            <person name="Sisk P."/>
            <person name="Sykes S."/>
            <person name="Wortman J."/>
            <person name="Nusbaum C."/>
            <person name="Birren B."/>
        </authorList>
    </citation>
    <scope>NUCLEOTIDE SEQUENCE [LARGE SCALE GENOMIC DNA]</scope>
    <source>
        <strain evidence="3 4">P1976</strain>
    </source>
</reference>
<dbReference type="Proteomes" id="UP000028582">
    <property type="component" value="Unassembled WGS sequence"/>
</dbReference>
<evidence type="ECO:0000313" key="3">
    <source>
        <dbReference type="EMBL" id="ETO61855.1"/>
    </source>
</evidence>